<name>A0A0V1DF46_TRIBR</name>
<feature type="domain" description="DUF7041" evidence="1">
    <location>
        <begin position="15"/>
        <end position="83"/>
    </location>
</feature>
<dbReference type="STRING" id="45882.A0A0V1DF46"/>
<dbReference type="Pfam" id="PF23055">
    <property type="entry name" value="DUF7041"/>
    <property type="match status" value="1"/>
</dbReference>
<evidence type="ECO:0000313" key="2">
    <source>
        <dbReference type="EMBL" id="KRY59972.1"/>
    </source>
</evidence>
<sequence length="378" mass="41874">MPSRRNTNDARNGISSFNAADPELWFLRLDVFFHSDEASKLHMALNVMPDERCITQTKAQRILQAMTNEKLNDDKPSQFLRRIERLLGGASEDVAGQLFLSKVPQSIRTTHSLFQDRIAALQSTAADISSFTSRLERFESLFQKFFQCQDQRVFITVVSATKPESAPHPVRGVTTPALDANGRRVVRNSQPLSVHNRRLLIDNWAAVSLLSAMASQEQQARPARNNLGKEIITVQLADLPALIWTFIVSDVQAAIMGADFLYHHHAMAVGIKRSRLIMAPNNAPASSINGALAIQSTDKYQSCLHDITQAAVKQLESNIISHAIEAVRSLQAPTVNATEATGSQRSIWARHYTAVQQLLGVATAHGTCNVSDNLVRRY</sequence>
<evidence type="ECO:0000259" key="1">
    <source>
        <dbReference type="Pfam" id="PF23055"/>
    </source>
</evidence>
<keyword evidence="3" id="KW-1185">Reference proteome</keyword>
<evidence type="ECO:0000313" key="3">
    <source>
        <dbReference type="Proteomes" id="UP000054653"/>
    </source>
</evidence>
<dbReference type="InterPro" id="IPR055469">
    <property type="entry name" value="DUF7041"/>
</dbReference>
<gene>
    <name evidence="2" type="ORF">T03_13630</name>
</gene>
<dbReference type="OrthoDB" id="422540at2759"/>
<dbReference type="EMBL" id="JYDI01000008">
    <property type="protein sequence ID" value="KRY59972.1"/>
    <property type="molecule type" value="Genomic_DNA"/>
</dbReference>
<reference evidence="2 3" key="1">
    <citation type="submission" date="2015-01" db="EMBL/GenBank/DDBJ databases">
        <title>Evolution of Trichinella species and genotypes.</title>
        <authorList>
            <person name="Korhonen P.K."/>
            <person name="Edoardo P."/>
            <person name="Giuseppe L.R."/>
            <person name="Gasser R.B."/>
        </authorList>
    </citation>
    <scope>NUCLEOTIDE SEQUENCE [LARGE SCALE GENOMIC DNA]</scope>
    <source>
        <strain evidence="2">ISS120</strain>
    </source>
</reference>
<protein>
    <recommendedName>
        <fullName evidence="1">DUF7041 domain-containing protein</fullName>
    </recommendedName>
</protein>
<accession>A0A0V1DF46</accession>
<dbReference type="Proteomes" id="UP000054653">
    <property type="component" value="Unassembled WGS sequence"/>
</dbReference>
<proteinExistence type="predicted"/>
<organism evidence="2 3">
    <name type="scientific">Trichinella britovi</name>
    <name type="common">Parasitic roundworm</name>
    <dbReference type="NCBI Taxonomy" id="45882"/>
    <lineage>
        <taxon>Eukaryota</taxon>
        <taxon>Metazoa</taxon>
        <taxon>Ecdysozoa</taxon>
        <taxon>Nematoda</taxon>
        <taxon>Enoplea</taxon>
        <taxon>Dorylaimia</taxon>
        <taxon>Trichinellida</taxon>
        <taxon>Trichinellidae</taxon>
        <taxon>Trichinella</taxon>
    </lineage>
</organism>
<dbReference type="AlphaFoldDB" id="A0A0V1DF46"/>
<comment type="caution">
    <text evidence="2">The sequence shown here is derived from an EMBL/GenBank/DDBJ whole genome shotgun (WGS) entry which is preliminary data.</text>
</comment>